<evidence type="ECO:0000256" key="9">
    <source>
        <dbReference type="ARBA" id="ARBA00023277"/>
    </source>
</evidence>
<comment type="similarity">
    <text evidence="11">In the C-terminal section; belongs to the cytidylyltransferase family.</text>
</comment>
<dbReference type="InterPro" id="IPR023030">
    <property type="entry name" value="Bifunc_HldE"/>
</dbReference>
<dbReference type="RefSeq" id="WP_187786412.1">
    <property type="nucleotide sequence ID" value="NZ_JACTVA010000050.1"/>
</dbReference>
<evidence type="ECO:0000256" key="1">
    <source>
        <dbReference type="ARBA" id="ARBA00002319"/>
    </source>
</evidence>
<keyword evidence="15" id="KW-1185">Reference proteome</keyword>
<evidence type="ECO:0000256" key="8">
    <source>
        <dbReference type="ARBA" id="ARBA00023268"/>
    </source>
</evidence>
<protein>
    <recommendedName>
        <fullName evidence="11">Bifunctional protein HldE</fullName>
    </recommendedName>
    <domain>
        <recommendedName>
            <fullName evidence="11">D-beta-D-heptose 7-phosphate kinase</fullName>
            <ecNumber evidence="11">2.7.1.167</ecNumber>
        </recommendedName>
        <alternativeName>
            <fullName evidence="11">D-beta-D-heptose 7-phosphotransferase</fullName>
        </alternativeName>
        <alternativeName>
            <fullName evidence="11">D-glycero-beta-D-manno-heptose-7-phosphate kinase</fullName>
        </alternativeName>
    </domain>
    <domain>
        <recommendedName>
            <fullName evidence="11">D-beta-D-heptose 1-phosphate adenylyltransferase</fullName>
            <ecNumber evidence="11">2.7.7.70</ecNumber>
        </recommendedName>
        <alternativeName>
            <fullName evidence="11">D-glycero-beta-D-manno-heptose 1-phosphate adenylyltransferase</fullName>
        </alternativeName>
    </domain>
</protein>
<dbReference type="InterPro" id="IPR011914">
    <property type="entry name" value="RfaE_dom_II"/>
</dbReference>
<dbReference type="InterPro" id="IPR014729">
    <property type="entry name" value="Rossmann-like_a/b/a_fold"/>
</dbReference>
<keyword evidence="7 11" id="KW-0067">ATP-binding</keyword>
<evidence type="ECO:0000256" key="10">
    <source>
        <dbReference type="ARBA" id="ARBA00047428"/>
    </source>
</evidence>
<feature type="domain" description="Carbohydrate kinase PfkB" evidence="12">
    <location>
        <begin position="8"/>
        <end position="304"/>
    </location>
</feature>
<keyword evidence="4 11" id="KW-0548">Nucleotidyltransferase</keyword>
<feature type="region of interest" description="Ribokinase" evidence="11">
    <location>
        <begin position="1"/>
        <end position="321"/>
    </location>
</feature>
<sequence>MISFDGRRIMCLGDVMLDRFFYGQIDRISPEAPVPVVRMKENRAMLGGVGNVARNIASLGGEAVLIGLVGEDLAGREIAALIEETGGIVDANIRTRSRPTISKTRIIASQQHVVRLDEETADSIGAGETALVCERVSNLLPGCHALIISDYAKGLLCAEVVQHAIAEARALGMPVLVDPKRDDFAFYAGATVMTPNLKELKAAARCPLETDEQVAEAAQRLMAEAGVESILVTRSEKGMLLAEADGSIHAVPANAKEVFDVSGAGDTVIAVVALSLAAGQAPPRAMRIANSAAGVVVSKLGTATLSLDELISAVEADAQEGAAGGKLVSAGQAASIIEGWQRRGLTAGFTNGCFDILHRGHVTMLQAARDTCDRLVVALNTDDSVRRLKGQSRPVNELEDRASVIAALRPVDLVVCFSEDTPLQLITQLKPDVLFKGADYTVDTVVGADVVLARGGRVELLDLVPGRSTSNIIARSQAMTGVAAE</sequence>
<evidence type="ECO:0000256" key="2">
    <source>
        <dbReference type="ARBA" id="ARBA00003753"/>
    </source>
</evidence>
<proteinExistence type="inferred from homology"/>
<name>A0ABR7RTB9_9PROT</name>
<dbReference type="Pfam" id="PF00294">
    <property type="entry name" value="PfkB"/>
    <property type="match status" value="1"/>
</dbReference>
<feature type="region of interest" description="Cytidylyltransferase" evidence="11">
    <location>
        <begin position="349"/>
        <end position="485"/>
    </location>
</feature>
<keyword evidence="5 11" id="KW-0547">Nucleotide-binding</keyword>
<dbReference type="Gene3D" id="3.40.50.620">
    <property type="entry name" value="HUPs"/>
    <property type="match status" value="1"/>
</dbReference>
<dbReference type="SUPFAM" id="SSF53613">
    <property type="entry name" value="Ribokinase-like"/>
    <property type="match status" value="1"/>
</dbReference>
<dbReference type="InterPro" id="IPR011913">
    <property type="entry name" value="RfaE_dom_I"/>
</dbReference>
<evidence type="ECO:0000256" key="3">
    <source>
        <dbReference type="ARBA" id="ARBA00022679"/>
    </source>
</evidence>
<keyword evidence="8 11" id="KW-0511">Multifunctional enzyme</keyword>
<evidence type="ECO:0000256" key="11">
    <source>
        <dbReference type="HAMAP-Rule" id="MF_01603"/>
    </source>
</evidence>
<dbReference type="Pfam" id="PF01467">
    <property type="entry name" value="CTP_transf_like"/>
    <property type="match status" value="1"/>
</dbReference>
<keyword evidence="3 11" id="KW-0808">Transferase</keyword>
<comment type="catalytic activity">
    <reaction evidence="10 11">
        <text>D-glycero-beta-D-manno-heptose 1-phosphate + ATP + H(+) = ADP-D-glycero-beta-D-manno-heptose + diphosphate</text>
        <dbReference type="Rhea" id="RHEA:27465"/>
        <dbReference type="ChEBI" id="CHEBI:15378"/>
        <dbReference type="ChEBI" id="CHEBI:30616"/>
        <dbReference type="ChEBI" id="CHEBI:33019"/>
        <dbReference type="ChEBI" id="CHEBI:59967"/>
        <dbReference type="ChEBI" id="CHEBI:61593"/>
        <dbReference type="EC" id="2.7.7.70"/>
    </reaction>
</comment>
<keyword evidence="6 11" id="KW-0418">Kinase</keyword>
<dbReference type="PANTHER" id="PTHR46969:SF1">
    <property type="entry name" value="BIFUNCTIONAL PROTEIN HLDE"/>
    <property type="match status" value="1"/>
</dbReference>
<keyword evidence="9 11" id="KW-0119">Carbohydrate metabolism</keyword>
<comment type="function">
    <text evidence="2 11">Catalyzes the ADP transfer from ATP to D-glycero-beta-D-manno-heptose 1-phosphate, yielding ADP-D-glycero-beta-D-manno-heptose.</text>
</comment>
<dbReference type="Proteomes" id="UP000626026">
    <property type="component" value="Unassembled WGS sequence"/>
</dbReference>
<dbReference type="PANTHER" id="PTHR46969">
    <property type="entry name" value="BIFUNCTIONAL PROTEIN HLDE"/>
    <property type="match status" value="1"/>
</dbReference>
<feature type="active site" evidence="11">
    <location>
        <position position="266"/>
    </location>
</feature>
<comment type="pathway">
    <text evidence="11">Nucleotide-sugar biosynthesis; ADP-L-glycero-beta-D-manno-heptose biosynthesis; ADP-L-glycero-beta-D-manno-heptose from D-glycero-beta-D-manno-heptose 7-phosphate: step 3/4.</text>
</comment>
<evidence type="ECO:0000259" key="12">
    <source>
        <dbReference type="Pfam" id="PF00294"/>
    </source>
</evidence>
<dbReference type="InterPro" id="IPR011611">
    <property type="entry name" value="PfkB_dom"/>
</dbReference>
<dbReference type="GO" id="GO:0016301">
    <property type="term" value="F:kinase activity"/>
    <property type="evidence" value="ECO:0007669"/>
    <property type="project" value="UniProtKB-KW"/>
</dbReference>
<organism evidence="14 15">
    <name type="scientific">Teichococcus aerophilus</name>
    <dbReference type="NCBI Taxonomy" id="1224513"/>
    <lineage>
        <taxon>Bacteria</taxon>
        <taxon>Pseudomonadati</taxon>
        <taxon>Pseudomonadota</taxon>
        <taxon>Alphaproteobacteria</taxon>
        <taxon>Acetobacterales</taxon>
        <taxon>Roseomonadaceae</taxon>
        <taxon>Roseomonas</taxon>
    </lineage>
</organism>
<comment type="subunit">
    <text evidence="11">Homodimer.</text>
</comment>
<reference evidence="14 15" key="1">
    <citation type="journal article" date="2013" name="Int. J. Syst. Evol. Microbiol.">
        <title>Roseomonas aerophila sp. nov., isolated from air.</title>
        <authorList>
            <person name="Kim S.J."/>
            <person name="Weon H.Y."/>
            <person name="Ahn J.H."/>
            <person name="Hong S.B."/>
            <person name="Seok S.J."/>
            <person name="Whang K.S."/>
            <person name="Kwon S.W."/>
        </authorList>
    </citation>
    <scope>NUCLEOTIDE SEQUENCE [LARGE SCALE GENOMIC DNA]</scope>
    <source>
        <strain evidence="14 15">NBRC 108923</strain>
    </source>
</reference>
<evidence type="ECO:0000313" key="14">
    <source>
        <dbReference type="EMBL" id="MBC9209272.1"/>
    </source>
</evidence>
<dbReference type="NCBIfam" id="TIGR02199">
    <property type="entry name" value="rfaE_dom_II"/>
    <property type="match status" value="1"/>
</dbReference>
<dbReference type="Gene3D" id="3.40.1190.20">
    <property type="match status" value="1"/>
</dbReference>
<dbReference type="SUPFAM" id="SSF52374">
    <property type="entry name" value="Nucleotidylyl transferase"/>
    <property type="match status" value="1"/>
</dbReference>
<evidence type="ECO:0000256" key="4">
    <source>
        <dbReference type="ARBA" id="ARBA00022695"/>
    </source>
</evidence>
<comment type="catalytic activity">
    <reaction evidence="11">
        <text>D-glycero-beta-D-manno-heptose 7-phosphate + ATP = D-glycero-beta-D-manno-heptose 1,7-bisphosphate + ADP + H(+)</text>
        <dbReference type="Rhea" id="RHEA:27473"/>
        <dbReference type="ChEBI" id="CHEBI:15378"/>
        <dbReference type="ChEBI" id="CHEBI:30616"/>
        <dbReference type="ChEBI" id="CHEBI:60204"/>
        <dbReference type="ChEBI" id="CHEBI:60208"/>
        <dbReference type="ChEBI" id="CHEBI:456216"/>
        <dbReference type="EC" id="2.7.1.167"/>
    </reaction>
</comment>
<evidence type="ECO:0000313" key="15">
    <source>
        <dbReference type="Proteomes" id="UP000626026"/>
    </source>
</evidence>
<evidence type="ECO:0000256" key="5">
    <source>
        <dbReference type="ARBA" id="ARBA00022741"/>
    </source>
</evidence>
<comment type="pathway">
    <text evidence="11">Nucleotide-sugar biosynthesis; ADP-L-glycero-beta-D-manno-heptose biosynthesis; ADP-L-glycero-beta-D-manno-heptose from D-glycero-beta-D-manno-heptose 7-phosphate: step 1/4.</text>
</comment>
<dbReference type="InterPro" id="IPR004821">
    <property type="entry name" value="Cyt_trans-like"/>
</dbReference>
<dbReference type="EMBL" id="JACTVA010000050">
    <property type="protein sequence ID" value="MBC9209272.1"/>
    <property type="molecule type" value="Genomic_DNA"/>
</dbReference>
<feature type="binding site" evidence="11">
    <location>
        <begin position="196"/>
        <end position="199"/>
    </location>
    <ligand>
        <name>ATP</name>
        <dbReference type="ChEBI" id="CHEBI:30616"/>
    </ligand>
</feature>
<accession>A0ABR7RTB9</accession>
<dbReference type="HAMAP" id="MF_01603">
    <property type="entry name" value="HldE"/>
    <property type="match status" value="1"/>
</dbReference>
<comment type="caution">
    <text evidence="14">The sequence shown here is derived from an EMBL/GenBank/DDBJ whole genome shotgun (WGS) entry which is preliminary data.</text>
</comment>
<dbReference type="InterPro" id="IPR029056">
    <property type="entry name" value="Ribokinase-like"/>
</dbReference>
<dbReference type="EC" id="2.7.1.167" evidence="11"/>
<gene>
    <name evidence="14" type="primary">rfaE1</name>
    <name evidence="11" type="synonym">hldE</name>
    <name evidence="14" type="ORF">IBL26_20675</name>
</gene>
<dbReference type="EC" id="2.7.7.70" evidence="11"/>
<dbReference type="NCBIfam" id="TIGR00125">
    <property type="entry name" value="cyt_tran_rel"/>
    <property type="match status" value="1"/>
</dbReference>
<comment type="similarity">
    <text evidence="11">In the N-terminal section; belongs to the carbohydrate kinase PfkB family.</text>
</comment>
<dbReference type="NCBIfam" id="TIGR02198">
    <property type="entry name" value="rfaE_dom_I"/>
    <property type="match status" value="1"/>
</dbReference>
<evidence type="ECO:0000256" key="6">
    <source>
        <dbReference type="ARBA" id="ARBA00022777"/>
    </source>
</evidence>
<evidence type="ECO:0000259" key="13">
    <source>
        <dbReference type="Pfam" id="PF01467"/>
    </source>
</evidence>
<feature type="domain" description="Cytidyltransferase-like" evidence="13">
    <location>
        <begin position="349"/>
        <end position="444"/>
    </location>
</feature>
<dbReference type="CDD" id="cd01172">
    <property type="entry name" value="RfaE_like"/>
    <property type="match status" value="1"/>
</dbReference>
<comment type="function">
    <text evidence="1 11">Catalyzes the phosphorylation of D-glycero-D-manno-heptose 7-phosphate at the C-1 position to selectively form D-glycero-beta-D-manno-heptose-1,7-bisphosphate.</text>
</comment>
<evidence type="ECO:0000256" key="7">
    <source>
        <dbReference type="ARBA" id="ARBA00022840"/>
    </source>
</evidence>